<proteinExistence type="predicted"/>
<protein>
    <submittedName>
        <fullName evidence="2">Uncharacterized protein</fullName>
    </submittedName>
</protein>
<keyword evidence="1" id="KW-0472">Membrane</keyword>
<dbReference type="Proteomes" id="UP000579945">
    <property type="component" value="Unassembled WGS sequence"/>
</dbReference>
<gene>
    <name evidence="2" type="ORF">FHR33_008298</name>
</gene>
<keyword evidence="1" id="KW-0812">Transmembrane</keyword>
<dbReference type="AlphaFoldDB" id="A0A7W5YBV1"/>
<keyword evidence="3" id="KW-1185">Reference proteome</keyword>
<evidence type="ECO:0000313" key="2">
    <source>
        <dbReference type="EMBL" id="MBB3732438.1"/>
    </source>
</evidence>
<evidence type="ECO:0000256" key="1">
    <source>
        <dbReference type="SAM" id="Phobius"/>
    </source>
</evidence>
<reference evidence="2 3" key="1">
    <citation type="submission" date="2020-08" db="EMBL/GenBank/DDBJ databases">
        <title>Sequencing the genomes of 1000 actinobacteria strains.</title>
        <authorList>
            <person name="Klenk H.-P."/>
        </authorList>
    </citation>
    <scope>NUCLEOTIDE SEQUENCE [LARGE SCALE GENOMIC DNA]</scope>
    <source>
        <strain evidence="2 3">DSM 44320</strain>
    </source>
</reference>
<name>A0A7W5YBV1_9ACTN</name>
<dbReference type="EMBL" id="JACIBV010000001">
    <property type="protein sequence ID" value="MBB3732438.1"/>
    <property type="molecule type" value="Genomic_DNA"/>
</dbReference>
<comment type="caution">
    <text evidence="2">The sequence shown here is derived from an EMBL/GenBank/DDBJ whole genome shotgun (WGS) entry which is preliminary data.</text>
</comment>
<dbReference type="GeneID" id="95394478"/>
<sequence>MFGLIISVAVTAIVLVVTGVVFLPVLKNMQAGKRILQTGVPAQAMIEHLGETGITVNGQPMVEFGLRVRHADGREYGVTHRQILPRLMMGMVSIGVVVPVKVDVAQPEKVVIDWSAARPAHSPVWPKG</sequence>
<accession>A0A7W5YBV1</accession>
<dbReference type="RefSeq" id="WP_183659423.1">
    <property type="nucleotide sequence ID" value="NZ_BAAAXX010000133.1"/>
</dbReference>
<evidence type="ECO:0000313" key="3">
    <source>
        <dbReference type="Proteomes" id="UP000579945"/>
    </source>
</evidence>
<organism evidence="2 3">
    <name type="scientific">Nonomuraea dietziae</name>
    <dbReference type="NCBI Taxonomy" id="65515"/>
    <lineage>
        <taxon>Bacteria</taxon>
        <taxon>Bacillati</taxon>
        <taxon>Actinomycetota</taxon>
        <taxon>Actinomycetes</taxon>
        <taxon>Streptosporangiales</taxon>
        <taxon>Streptosporangiaceae</taxon>
        <taxon>Nonomuraea</taxon>
    </lineage>
</organism>
<feature type="transmembrane region" description="Helical" evidence="1">
    <location>
        <begin position="6"/>
        <end position="26"/>
    </location>
</feature>
<keyword evidence="1" id="KW-1133">Transmembrane helix</keyword>